<evidence type="ECO:0000256" key="6">
    <source>
        <dbReference type="ARBA" id="ARBA00022989"/>
    </source>
</evidence>
<protein>
    <recommendedName>
        <fullName evidence="8">Probable membrane transporter protein</fullName>
    </recommendedName>
</protein>
<comment type="subcellular location">
    <subcellularLocation>
        <location evidence="1 8">Cell membrane</location>
        <topology evidence="1 8">Multi-pass membrane protein</topology>
    </subcellularLocation>
</comment>
<evidence type="ECO:0000256" key="5">
    <source>
        <dbReference type="ARBA" id="ARBA00022692"/>
    </source>
</evidence>
<evidence type="ECO:0000313" key="10">
    <source>
        <dbReference type="Proteomes" id="UP001210678"/>
    </source>
</evidence>
<keyword evidence="5 8" id="KW-0812">Transmembrane</keyword>
<feature type="transmembrane region" description="Helical" evidence="8">
    <location>
        <begin position="83"/>
        <end position="116"/>
    </location>
</feature>
<feature type="transmembrane region" description="Helical" evidence="8">
    <location>
        <begin position="190"/>
        <end position="210"/>
    </location>
</feature>
<feature type="transmembrane region" description="Helical" evidence="8">
    <location>
        <begin position="164"/>
        <end position="184"/>
    </location>
</feature>
<evidence type="ECO:0000256" key="4">
    <source>
        <dbReference type="ARBA" id="ARBA00022475"/>
    </source>
</evidence>
<keyword evidence="3" id="KW-0813">Transport</keyword>
<dbReference type="Pfam" id="PF01925">
    <property type="entry name" value="TauE"/>
    <property type="match status" value="1"/>
</dbReference>
<feature type="transmembrane region" description="Helical" evidence="8">
    <location>
        <begin position="128"/>
        <end position="152"/>
    </location>
</feature>
<evidence type="ECO:0000256" key="1">
    <source>
        <dbReference type="ARBA" id="ARBA00004651"/>
    </source>
</evidence>
<keyword evidence="10" id="KW-1185">Reference proteome</keyword>
<feature type="transmembrane region" description="Helical" evidence="8">
    <location>
        <begin position="44"/>
        <end position="62"/>
    </location>
</feature>
<evidence type="ECO:0000256" key="3">
    <source>
        <dbReference type="ARBA" id="ARBA00022448"/>
    </source>
</evidence>
<keyword evidence="6 8" id="KW-1133">Transmembrane helix</keyword>
<evidence type="ECO:0000256" key="2">
    <source>
        <dbReference type="ARBA" id="ARBA00009142"/>
    </source>
</evidence>
<organism evidence="9 10">
    <name type="scientific">Vibrio algarum</name>
    <dbReference type="NCBI Taxonomy" id="3020714"/>
    <lineage>
        <taxon>Bacteria</taxon>
        <taxon>Pseudomonadati</taxon>
        <taxon>Pseudomonadota</taxon>
        <taxon>Gammaproteobacteria</taxon>
        <taxon>Vibrionales</taxon>
        <taxon>Vibrionaceae</taxon>
        <taxon>Vibrio</taxon>
    </lineage>
</organism>
<dbReference type="EMBL" id="JAQLOI010000001">
    <property type="protein sequence ID" value="MDB1123783.1"/>
    <property type="molecule type" value="Genomic_DNA"/>
</dbReference>
<evidence type="ECO:0000256" key="7">
    <source>
        <dbReference type="ARBA" id="ARBA00023136"/>
    </source>
</evidence>
<dbReference type="RefSeq" id="WP_272135419.1">
    <property type="nucleotide sequence ID" value="NZ_JAQLOI010000001.1"/>
</dbReference>
<dbReference type="InterPro" id="IPR052017">
    <property type="entry name" value="TSUP"/>
</dbReference>
<comment type="caution">
    <text evidence="9">The sequence shown here is derived from an EMBL/GenBank/DDBJ whole genome shotgun (WGS) entry which is preliminary data.</text>
</comment>
<accession>A0ABT4YQJ5</accession>
<keyword evidence="4 8" id="KW-1003">Cell membrane</keyword>
<keyword evidence="7 8" id="KW-0472">Membrane</keyword>
<feature type="transmembrane region" description="Helical" evidence="8">
    <location>
        <begin position="222"/>
        <end position="239"/>
    </location>
</feature>
<name>A0ABT4YQJ5_9VIBR</name>
<evidence type="ECO:0000313" key="9">
    <source>
        <dbReference type="EMBL" id="MDB1123783.1"/>
    </source>
</evidence>
<evidence type="ECO:0000256" key="8">
    <source>
        <dbReference type="RuleBase" id="RU363041"/>
    </source>
</evidence>
<dbReference type="PANTHER" id="PTHR30269">
    <property type="entry name" value="TRANSMEMBRANE PROTEIN YFCA"/>
    <property type="match status" value="1"/>
</dbReference>
<comment type="similarity">
    <text evidence="2 8">Belongs to the 4-toluene sulfonate uptake permease (TSUP) (TC 2.A.102) family.</text>
</comment>
<dbReference type="Proteomes" id="UP001210678">
    <property type="component" value="Unassembled WGS sequence"/>
</dbReference>
<proteinExistence type="inferred from homology"/>
<dbReference type="InterPro" id="IPR002781">
    <property type="entry name" value="TM_pro_TauE-like"/>
</dbReference>
<gene>
    <name evidence="9" type="ORF">PGX00_08985</name>
</gene>
<dbReference type="PANTHER" id="PTHR30269:SF37">
    <property type="entry name" value="MEMBRANE TRANSPORTER PROTEIN"/>
    <property type="match status" value="1"/>
</dbReference>
<sequence>MIDIDSSVLIAMGIIFLGSFVQTAIGFGLAIVAAPLLFHVSPEYVPAPIIIAAFFITLLSTLKNRSNIEMGGLKSAVIGRIPGSVAGGFLLIYVSLDTLSLWLGIAVLFSLALSLLPIRLEPTKNKMAIAGFLSGFMGTSSGIGGPPMAILLQHQDANKFRGNLAAFFLFSSLMSLLVQLFVGYLTWNHVYLSLPLIPAAWLGYKTATLIVHRLSKEWIRKAALLLCFISGAGAIIEALV</sequence>
<reference evidence="9 10" key="1">
    <citation type="submission" date="2023-01" db="EMBL/GenBank/DDBJ databases">
        <title>Vibrio sp. KJ40-1 sp.nov, isolated from marine algae.</title>
        <authorList>
            <person name="Butt M."/>
            <person name="Kim J.M.J."/>
            <person name="Jeon C.O.C."/>
        </authorList>
    </citation>
    <scope>NUCLEOTIDE SEQUENCE [LARGE SCALE GENOMIC DNA]</scope>
    <source>
        <strain evidence="9 10">KJ40-1</strain>
    </source>
</reference>
<feature type="transmembrane region" description="Helical" evidence="8">
    <location>
        <begin position="7"/>
        <end position="38"/>
    </location>
</feature>